<dbReference type="NCBIfam" id="NF037997">
    <property type="entry name" value="Na_Pi_symport"/>
    <property type="match status" value="1"/>
</dbReference>
<evidence type="ECO:0000256" key="2">
    <source>
        <dbReference type="ARBA" id="ARBA00022475"/>
    </source>
</evidence>
<evidence type="ECO:0000256" key="3">
    <source>
        <dbReference type="ARBA" id="ARBA00022692"/>
    </source>
</evidence>
<feature type="transmembrane region" description="Helical" evidence="6">
    <location>
        <begin position="93"/>
        <end position="119"/>
    </location>
</feature>
<evidence type="ECO:0000313" key="8">
    <source>
        <dbReference type="Proteomes" id="UP000004508"/>
    </source>
</evidence>
<evidence type="ECO:0000313" key="7">
    <source>
        <dbReference type="EMBL" id="EFH84639.1"/>
    </source>
</evidence>
<comment type="caution">
    <text evidence="7">The sequence shown here is derived from an EMBL/GenBank/DDBJ whole genome shotgun (WGS) entry which is preliminary data.</text>
</comment>
<feature type="transmembrane region" description="Helical" evidence="6">
    <location>
        <begin position="34"/>
        <end position="53"/>
    </location>
</feature>
<evidence type="ECO:0000256" key="5">
    <source>
        <dbReference type="ARBA" id="ARBA00023136"/>
    </source>
</evidence>
<dbReference type="Pfam" id="PF02690">
    <property type="entry name" value="Na_Pi_cotrans"/>
    <property type="match status" value="2"/>
</dbReference>
<feature type="transmembrane region" description="Helical" evidence="6">
    <location>
        <begin position="207"/>
        <end position="226"/>
    </location>
</feature>
<feature type="transmembrane region" description="Helical" evidence="6">
    <location>
        <begin position="279"/>
        <end position="304"/>
    </location>
</feature>
<feature type="transmembrane region" description="Helical" evidence="6">
    <location>
        <begin position="246"/>
        <end position="267"/>
    </location>
</feature>
<dbReference type="EMBL" id="ADVG01000003">
    <property type="protein sequence ID" value="EFH84639.1"/>
    <property type="molecule type" value="Genomic_DNA"/>
</dbReference>
<comment type="subcellular location">
    <subcellularLocation>
        <location evidence="1">Cell membrane</location>
        <topology evidence="1">Multi-pass membrane protein</topology>
    </subcellularLocation>
</comment>
<keyword evidence="4 6" id="KW-1133">Transmembrane helix</keyword>
<evidence type="ECO:0000256" key="6">
    <source>
        <dbReference type="SAM" id="Phobius"/>
    </source>
</evidence>
<dbReference type="GO" id="GO:0005886">
    <property type="term" value="C:plasma membrane"/>
    <property type="evidence" value="ECO:0007669"/>
    <property type="project" value="UniProtKB-SubCell"/>
</dbReference>
<dbReference type="OrthoDB" id="9763003at2"/>
<organism evidence="7 8">
    <name type="scientific">Ktedonobacter racemifer DSM 44963</name>
    <dbReference type="NCBI Taxonomy" id="485913"/>
    <lineage>
        <taxon>Bacteria</taxon>
        <taxon>Bacillati</taxon>
        <taxon>Chloroflexota</taxon>
        <taxon>Ktedonobacteria</taxon>
        <taxon>Ktedonobacterales</taxon>
        <taxon>Ktedonobacteraceae</taxon>
        <taxon>Ktedonobacter</taxon>
    </lineage>
</organism>
<feature type="transmembrane region" description="Helical" evidence="6">
    <location>
        <begin position="170"/>
        <end position="195"/>
    </location>
</feature>
<dbReference type="InParanoid" id="D6TWQ6"/>
<protein>
    <submittedName>
        <fullName evidence="7">Na+/Picotransporter</fullName>
    </submittedName>
</protein>
<evidence type="ECO:0000256" key="4">
    <source>
        <dbReference type="ARBA" id="ARBA00022989"/>
    </source>
</evidence>
<keyword evidence="8" id="KW-1185">Reference proteome</keyword>
<dbReference type="Proteomes" id="UP000004508">
    <property type="component" value="Unassembled WGS sequence"/>
</dbReference>
<keyword evidence="5 6" id="KW-0472">Membrane</keyword>
<keyword evidence="3 6" id="KW-0812">Transmembrane</keyword>
<dbReference type="PANTHER" id="PTHR10010">
    <property type="entry name" value="SOLUTE CARRIER FAMILY 34 SODIUM PHOSPHATE , MEMBER 2-RELATED"/>
    <property type="match status" value="1"/>
</dbReference>
<dbReference type="eggNOG" id="COG1283">
    <property type="taxonomic scope" value="Bacteria"/>
</dbReference>
<feature type="transmembrane region" description="Helical" evidence="6">
    <location>
        <begin position="131"/>
        <end position="150"/>
    </location>
</feature>
<proteinExistence type="predicted"/>
<reference evidence="7 8" key="1">
    <citation type="journal article" date="2011" name="Stand. Genomic Sci.">
        <title>Non-contiguous finished genome sequence and contextual data of the filamentous soil bacterium Ktedonobacter racemifer type strain (SOSP1-21).</title>
        <authorList>
            <person name="Chang Y.J."/>
            <person name="Land M."/>
            <person name="Hauser L."/>
            <person name="Chertkov O."/>
            <person name="Del Rio T.G."/>
            <person name="Nolan M."/>
            <person name="Copeland A."/>
            <person name="Tice H."/>
            <person name="Cheng J.F."/>
            <person name="Lucas S."/>
            <person name="Han C."/>
            <person name="Goodwin L."/>
            <person name="Pitluck S."/>
            <person name="Ivanova N."/>
            <person name="Ovchinikova G."/>
            <person name="Pati A."/>
            <person name="Chen A."/>
            <person name="Palaniappan K."/>
            <person name="Mavromatis K."/>
            <person name="Liolios K."/>
            <person name="Brettin T."/>
            <person name="Fiebig A."/>
            <person name="Rohde M."/>
            <person name="Abt B."/>
            <person name="Goker M."/>
            <person name="Detter J.C."/>
            <person name="Woyke T."/>
            <person name="Bristow J."/>
            <person name="Eisen J.A."/>
            <person name="Markowitz V."/>
            <person name="Hugenholtz P."/>
            <person name="Kyrpides N.C."/>
            <person name="Klenk H.P."/>
            <person name="Lapidus A."/>
        </authorList>
    </citation>
    <scope>NUCLEOTIDE SEQUENCE [LARGE SCALE GENOMIC DNA]</scope>
    <source>
        <strain evidence="8">DSM 44963</strain>
    </source>
</reference>
<accession>D6TWQ6</accession>
<dbReference type="GO" id="GO:0044341">
    <property type="term" value="P:sodium-dependent phosphate transport"/>
    <property type="evidence" value="ECO:0007669"/>
    <property type="project" value="InterPro"/>
</dbReference>
<dbReference type="FunCoup" id="D6TWQ6">
    <property type="interactions" value="20"/>
</dbReference>
<evidence type="ECO:0000256" key="1">
    <source>
        <dbReference type="ARBA" id="ARBA00004651"/>
    </source>
</evidence>
<dbReference type="RefSeq" id="WP_007916341.1">
    <property type="nucleotide sequence ID" value="NZ_ADVG01000003.1"/>
</dbReference>
<feature type="transmembrane region" description="Helical" evidence="6">
    <location>
        <begin position="65"/>
        <end position="87"/>
    </location>
</feature>
<dbReference type="GO" id="GO:0005436">
    <property type="term" value="F:sodium:phosphate symporter activity"/>
    <property type="evidence" value="ECO:0007669"/>
    <property type="project" value="InterPro"/>
</dbReference>
<dbReference type="PANTHER" id="PTHR10010:SF46">
    <property type="entry name" value="SODIUM-DEPENDENT PHOSPHATE TRANSPORT PROTEIN 2B"/>
    <property type="match status" value="1"/>
</dbReference>
<dbReference type="AlphaFoldDB" id="D6TWQ6"/>
<name>D6TWQ6_KTERA</name>
<keyword evidence="2" id="KW-1003">Cell membrane</keyword>
<sequence length="322" mass="33994">MFFSILAGMALLLYGVRSMTEVIGQSDSRYLRQCFLHVARFPAFAYLIGLVLTACMQSSSAMSSLLIDLVNTGLLPFSTAIVMLLGANVGSTLAVQLISFHITDYALTLVGLFALLALCTAHTPWRRVGQALFAFGLMLLGLFTLSQASQLLASSPWVVGILHTYASRPVLLFVLGILLATLLNSSTATIGLALALVSAHTLAPESALALMLGANVGTTLPTLLAARRATTRTGQRQALVHTGTKLIGACLLFLLLNPLAFLLACYWPNATMQVAIAHLGFNVLLTCVCVPLASPLAGVLSYLVPSPAGEQGTVRYVQESAG</sequence>
<gene>
    <name evidence="7" type="ORF">Krac_5732</name>
</gene>
<dbReference type="InterPro" id="IPR003841">
    <property type="entry name" value="Na/Pi_transpt"/>
</dbReference>
<dbReference type="STRING" id="485913.Krac_5732"/>